<dbReference type="PANTHER" id="PTHR44305">
    <property type="entry name" value="SI:DKEY-192D15.2-RELATED"/>
    <property type="match status" value="1"/>
</dbReference>
<comment type="caution">
    <text evidence="3">The sequence shown here is derived from an EMBL/GenBank/DDBJ whole genome shotgun (WGS) entry which is preliminary data.</text>
</comment>
<evidence type="ECO:0000313" key="4">
    <source>
        <dbReference type="Proteomes" id="UP000692954"/>
    </source>
</evidence>
<dbReference type="EMBL" id="CAJJDN010000049">
    <property type="protein sequence ID" value="CAD8085953.1"/>
    <property type="molecule type" value="Genomic_DNA"/>
</dbReference>
<accession>A0A8S1N8W5</accession>
<dbReference type="GO" id="GO:0005524">
    <property type="term" value="F:ATP binding"/>
    <property type="evidence" value="ECO:0007669"/>
    <property type="project" value="InterPro"/>
</dbReference>
<evidence type="ECO:0000259" key="2">
    <source>
        <dbReference type="PROSITE" id="PS50011"/>
    </source>
</evidence>
<keyword evidence="4" id="KW-1185">Reference proteome</keyword>
<dbReference type="Pfam" id="PF00069">
    <property type="entry name" value="Pkinase"/>
    <property type="match status" value="1"/>
</dbReference>
<reference evidence="3" key="1">
    <citation type="submission" date="2021-01" db="EMBL/GenBank/DDBJ databases">
        <authorList>
            <consortium name="Genoscope - CEA"/>
            <person name="William W."/>
        </authorList>
    </citation>
    <scope>NUCLEOTIDE SEQUENCE</scope>
</reference>
<dbReference type="SMART" id="SM00220">
    <property type="entry name" value="S_TKc"/>
    <property type="match status" value="1"/>
</dbReference>
<protein>
    <recommendedName>
        <fullName evidence="2">Protein kinase domain-containing protein</fullName>
    </recommendedName>
</protein>
<dbReference type="Proteomes" id="UP000692954">
    <property type="component" value="Unassembled WGS sequence"/>
</dbReference>
<evidence type="ECO:0000256" key="1">
    <source>
        <dbReference type="SAM" id="MobiDB-lite"/>
    </source>
</evidence>
<dbReference type="PROSITE" id="PS50011">
    <property type="entry name" value="PROTEIN_KINASE_DOM"/>
    <property type="match status" value="1"/>
</dbReference>
<sequence length="476" mass="54662">MGAQQSVAEGIIKSKNFTILGYKENDIYGSFKIIESQGRSYAMVQKTCQNHESYINLCKILKETQQLNRIQSLVKLVEVDMQEESNLCSTFYKVSALYEYYDITLREITKQASVNCLYVLKSLSEGLKELYSENFVHGNLTPDFILIDKQKGEVKLNNCTQLTGYNHYKRILASDGQWYLSPEQVTALEKKDLRPQYNDEKSEVYQLGLIALELWGNGNIQSFYNKQTYTLNKNIINEAVDEFGVKNGYVLKNVIKLMLQEDPNSRPTMGELSTSFSQLYDIQIKIKEEEPKALQNTQPVTQQQVVTLCELNQEEVHQDLVQIHKESFQYQDLNNSNENFKQQFEESPKKVEKQNCEIHPQSVKSSVSQSIKEYYVTGSIAAQFGQLNLLENNAEHQSIGTAQFENHNSLDQDVLKEKSQNLQTNSNKSNESTLKKKSVKVNNNTSNKKSISIKRPKHESIETKLPKQAVVINKRR</sequence>
<gene>
    <name evidence="3" type="ORF">PSON_ATCC_30995.1.T0490100</name>
</gene>
<dbReference type="OrthoDB" id="10023235at2759"/>
<name>A0A8S1N8W5_9CILI</name>
<dbReference type="InterPro" id="IPR000719">
    <property type="entry name" value="Prot_kinase_dom"/>
</dbReference>
<evidence type="ECO:0000313" key="3">
    <source>
        <dbReference type="EMBL" id="CAD8085953.1"/>
    </source>
</evidence>
<feature type="domain" description="Protein kinase" evidence="2">
    <location>
        <begin position="1"/>
        <end position="280"/>
    </location>
</feature>
<proteinExistence type="predicted"/>
<dbReference type="PANTHER" id="PTHR44305:SF2">
    <property type="entry name" value="SI:DKEY-192D15.2"/>
    <property type="match status" value="1"/>
</dbReference>
<feature type="region of interest" description="Disordered" evidence="1">
    <location>
        <begin position="443"/>
        <end position="476"/>
    </location>
</feature>
<dbReference type="AlphaFoldDB" id="A0A8S1N8W5"/>
<dbReference type="GO" id="GO:0004672">
    <property type="term" value="F:protein kinase activity"/>
    <property type="evidence" value="ECO:0007669"/>
    <property type="project" value="InterPro"/>
</dbReference>
<dbReference type="InterPro" id="IPR053083">
    <property type="entry name" value="TF_kinase-domain_protein"/>
</dbReference>
<organism evidence="3 4">
    <name type="scientific">Paramecium sonneborni</name>
    <dbReference type="NCBI Taxonomy" id="65129"/>
    <lineage>
        <taxon>Eukaryota</taxon>
        <taxon>Sar</taxon>
        <taxon>Alveolata</taxon>
        <taxon>Ciliophora</taxon>
        <taxon>Intramacronucleata</taxon>
        <taxon>Oligohymenophorea</taxon>
        <taxon>Peniculida</taxon>
        <taxon>Parameciidae</taxon>
        <taxon>Paramecium</taxon>
    </lineage>
</organism>